<comment type="cofactor">
    <cofactor evidence="17">
        <name>[2Fe-2S] cluster</name>
        <dbReference type="ChEBI" id="CHEBI:190135"/>
    </cofactor>
</comment>
<dbReference type="Pfam" id="PF20256">
    <property type="entry name" value="MoCoBD_2"/>
    <property type="match status" value="1"/>
</dbReference>
<dbReference type="PROSITE" id="PS51387">
    <property type="entry name" value="FAD_PCMH"/>
    <property type="match status" value="1"/>
</dbReference>
<dbReference type="PIRSF" id="PIRSF000127">
    <property type="entry name" value="Xanthine_DH"/>
    <property type="match status" value="1"/>
</dbReference>
<dbReference type="InterPro" id="IPR036856">
    <property type="entry name" value="Ald_Oxase/Xan_DH_a/b_sf"/>
</dbReference>
<keyword evidence="14" id="KW-0411">Iron-sulfur</keyword>
<keyword evidence="15" id="KW-0520">NAD</keyword>
<dbReference type="InterPro" id="IPR036683">
    <property type="entry name" value="CO_DH_flav_C_dom_sf"/>
</dbReference>
<dbReference type="CDD" id="cd00207">
    <property type="entry name" value="fer2"/>
    <property type="match status" value="1"/>
</dbReference>
<dbReference type="InterPro" id="IPR046867">
    <property type="entry name" value="AldOxase/xan_DH_MoCoBD2"/>
</dbReference>
<dbReference type="SUPFAM" id="SSF54665">
    <property type="entry name" value="CO dehydrogenase molybdoprotein N-domain-like"/>
    <property type="match status" value="1"/>
</dbReference>
<dbReference type="InterPro" id="IPR002346">
    <property type="entry name" value="Mopterin_DH_FAD-bd"/>
</dbReference>
<evidence type="ECO:0000256" key="10">
    <source>
        <dbReference type="ARBA" id="ARBA00022723"/>
    </source>
</evidence>
<dbReference type="SUPFAM" id="SSF55447">
    <property type="entry name" value="CO dehydrogenase flavoprotein C-terminal domain-like"/>
    <property type="match status" value="1"/>
</dbReference>
<dbReference type="InterPro" id="IPR016166">
    <property type="entry name" value="FAD-bd_PCMH"/>
</dbReference>
<comment type="cofactor">
    <cofactor evidence="1">
        <name>Mo-molybdopterin</name>
        <dbReference type="ChEBI" id="CHEBI:71302"/>
    </cofactor>
</comment>
<evidence type="ECO:0000256" key="16">
    <source>
        <dbReference type="ARBA" id="ARBA00023140"/>
    </source>
</evidence>
<dbReference type="SUPFAM" id="SSF56176">
    <property type="entry name" value="FAD-binding/transporter-associated domain-like"/>
    <property type="match status" value="1"/>
</dbReference>
<dbReference type="Pfam" id="PF00111">
    <property type="entry name" value="Fer2"/>
    <property type="match status" value="1"/>
</dbReference>
<evidence type="ECO:0000256" key="17">
    <source>
        <dbReference type="ARBA" id="ARBA00034078"/>
    </source>
</evidence>
<dbReference type="InterPro" id="IPR006058">
    <property type="entry name" value="2Fe2S_fd_BS"/>
</dbReference>
<evidence type="ECO:0000256" key="9">
    <source>
        <dbReference type="ARBA" id="ARBA00022714"/>
    </source>
</evidence>
<keyword evidence="22" id="KW-1185">Reference proteome</keyword>
<dbReference type="Pfam" id="PF01315">
    <property type="entry name" value="Ald_Xan_dh_C"/>
    <property type="match status" value="1"/>
</dbReference>
<dbReference type="InterPro" id="IPR002888">
    <property type="entry name" value="2Fe-2S-bd"/>
</dbReference>
<evidence type="ECO:0000256" key="1">
    <source>
        <dbReference type="ARBA" id="ARBA00001924"/>
    </source>
</evidence>
<dbReference type="InterPro" id="IPR005107">
    <property type="entry name" value="CO_DH_flav_C"/>
</dbReference>
<dbReference type="InterPro" id="IPR037165">
    <property type="entry name" value="AldOxase/xan_DH_Mopterin-bd_sf"/>
</dbReference>
<dbReference type="Proteomes" id="UP000829291">
    <property type="component" value="Chromosome 3"/>
</dbReference>
<dbReference type="Pfam" id="PF00941">
    <property type="entry name" value="FAD_binding_5"/>
    <property type="match status" value="1"/>
</dbReference>
<evidence type="ECO:0000256" key="19">
    <source>
        <dbReference type="ARBA" id="ARBA00049517"/>
    </source>
</evidence>
<dbReference type="Gene3D" id="1.10.150.120">
    <property type="entry name" value="[2Fe-2S]-binding domain"/>
    <property type="match status" value="1"/>
</dbReference>
<evidence type="ECO:0000256" key="13">
    <source>
        <dbReference type="ARBA" id="ARBA00023004"/>
    </source>
</evidence>
<evidence type="ECO:0000313" key="22">
    <source>
        <dbReference type="Proteomes" id="UP000829291"/>
    </source>
</evidence>
<comment type="catalytic activity">
    <reaction evidence="18">
        <text>xanthine + NAD(+) + H2O = urate + NADH + H(+)</text>
        <dbReference type="Rhea" id="RHEA:16669"/>
        <dbReference type="ChEBI" id="CHEBI:15377"/>
        <dbReference type="ChEBI" id="CHEBI:15378"/>
        <dbReference type="ChEBI" id="CHEBI:17712"/>
        <dbReference type="ChEBI" id="CHEBI:17775"/>
        <dbReference type="ChEBI" id="CHEBI:57540"/>
        <dbReference type="ChEBI" id="CHEBI:57945"/>
        <dbReference type="EC" id="1.17.1.4"/>
    </reaction>
</comment>
<dbReference type="InterPro" id="IPR016169">
    <property type="entry name" value="FAD-bd_PCMH_sub2"/>
</dbReference>
<evidence type="ECO:0000259" key="21">
    <source>
        <dbReference type="PROSITE" id="PS51387"/>
    </source>
</evidence>
<dbReference type="PANTHER" id="PTHR45444">
    <property type="entry name" value="XANTHINE DEHYDROGENASE"/>
    <property type="match status" value="1"/>
</dbReference>
<dbReference type="PROSITE" id="PS00197">
    <property type="entry name" value="2FE2S_FER_1"/>
    <property type="match status" value="1"/>
</dbReference>
<dbReference type="Gene3D" id="3.10.20.30">
    <property type="match status" value="1"/>
</dbReference>
<dbReference type="Gene3D" id="3.30.43.10">
    <property type="entry name" value="Uridine Diphospho-n-acetylenolpyruvylglucosamine Reductase, domain 2"/>
    <property type="match status" value="1"/>
</dbReference>
<keyword evidence="9" id="KW-0001">2Fe-2S</keyword>
<evidence type="ECO:0000256" key="8">
    <source>
        <dbReference type="ARBA" id="ARBA00022630"/>
    </source>
</evidence>
<keyword evidence="12" id="KW-0560">Oxidoreductase</keyword>
<dbReference type="SUPFAM" id="SSF54292">
    <property type="entry name" value="2Fe-2S ferredoxin-like"/>
    <property type="match status" value="1"/>
</dbReference>
<organism evidence="22 23">
    <name type="scientific">Neodiprion lecontei</name>
    <name type="common">Redheaded pine sawfly</name>
    <dbReference type="NCBI Taxonomy" id="441921"/>
    <lineage>
        <taxon>Eukaryota</taxon>
        <taxon>Metazoa</taxon>
        <taxon>Ecdysozoa</taxon>
        <taxon>Arthropoda</taxon>
        <taxon>Hexapoda</taxon>
        <taxon>Insecta</taxon>
        <taxon>Pterygota</taxon>
        <taxon>Neoptera</taxon>
        <taxon>Endopterygota</taxon>
        <taxon>Hymenoptera</taxon>
        <taxon>Tenthredinoidea</taxon>
        <taxon>Diprionidae</taxon>
        <taxon>Diprioninae</taxon>
        <taxon>Neodiprion</taxon>
    </lineage>
</organism>
<gene>
    <name evidence="23" type="primary">LOC107227130</name>
</gene>
<dbReference type="InterPro" id="IPR016208">
    <property type="entry name" value="Ald_Oxase/xanthine_DH-like"/>
</dbReference>
<proteinExistence type="inferred from homology"/>
<evidence type="ECO:0000259" key="20">
    <source>
        <dbReference type="PROSITE" id="PS51085"/>
    </source>
</evidence>
<dbReference type="InterPro" id="IPR036884">
    <property type="entry name" value="2Fe-2S-bd_dom_sf"/>
</dbReference>
<reference evidence="23" key="1">
    <citation type="submission" date="2025-08" db="UniProtKB">
        <authorList>
            <consortium name="RefSeq"/>
        </authorList>
    </citation>
    <scope>IDENTIFICATION</scope>
    <source>
        <tissue evidence="23">Thorax and Abdomen</tissue>
    </source>
</reference>
<comment type="subcellular location">
    <subcellularLocation>
        <location evidence="3">Peroxisome</location>
    </subcellularLocation>
</comment>
<evidence type="ECO:0000256" key="11">
    <source>
        <dbReference type="ARBA" id="ARBA00022827"/>
    </source>
</evidence>
<dbReference type="InterPro" id="IPR022407">
    <property type="entry name" value="OxRdtase_Mopterin_BS"/>
</dbReference>
<evidence type="ECO:0000256" key="3">
    <source>
        <dbReference type="ARBA" id="ARBA00004275"/>
    </source>
</evidence>
<protein>
    <recommendedName>
        <fullName evidence="6">xanthine dehydrogenase</fullName>
        <ecNumber evidence="6">1.17.1.4</ecNumber>
    </recommendedName>
</protein>
<evidence type="ECO:0000313" key="23">
    <source>
        <dbReference type="RefSeq" id="XP_046589274.1"/>
    </source>
</evidence>
<evidence type="ECO:0000256" key="12">
    <source>
        <dbReference type="ARBA" id="ARBA00023002"/>
    </source>
</evidence>
<evidence type="ECO:0000256" key="14">
    <source>
        <dbReference type="ARBA" id="ARBA00023014"/>
    </source>
</evidence>
<feature type="domain" description="2Fe-2S ferredoxin-type" evidence="20">
    <location>
        <begin position="53"/>
        <end position="140"/>
    </location>
</feature>
<evidence type="ECO:0000256" key="15">
    <source>
        <dbReference type="ARBA" id="ARBA00023027"/>
    </source>
</evidence>
<name>A0ABM3FMM9_NEOLC</name>
<dbReference type="Pfam" id="PF01799">
    <property type="entry name" value="Fer2_2"/>
    <property type="match status" value="1"/>
</dbReference>
<comment type="similarity">
    <text evidence="4">Belongs to the xanthine dehydrogenase family.</text>
</comment>
<dbReference type="InterPro" id="IPR036318">
    <property type="entry name" value="FAD-bd_PCMH-like_sf"/>
</dbReference>
<keyword evidence="7" id="KW-0500">Molybdenum</keyword>
<keyword evidence="13" id="KW-0408">Iron</keyword>
<dbReference type="InterPro" id="IPR008274">
    <property type="entry name" value="AldOxase/xan_DH_MoCoBD1"/>
</dbReference>
<dbReference type="EC" id="1.17.1.4" evidence="6"/>
<dbReference type="InterPro" id="IPR036010">
    <property type="entry name" value="2Fe-2S_ferredoxin-like_sf"/>
</dbReference>
<dbReference type="GeneID" id="107227130"/>
<dbReference type="Gene3D" id="3.30.465.10">
    <property type="match status" value="1"/>
</dbReference>
<dbReference type="RefSeq" id="XP_046589274.1">
    <property type="nucleotide sequence ID" value="XM_046733318.1"/>
</dbReference>
<comment type="subunit">
    <text evidence="5">Homodimer.</text>
</comment>
<dbReference type="InterPro" id="IPR014307">
    <property type="entry name" value="Xanthine_DH_ssu"/>
</dbReference>
<dbReference type="SMART" id="SM01008">
    <property type="entry name" value="Ald_Xan_dh_C"/>
    <property type="match status" value="1"/>
</dbReference>
<dbReference type="InterPro" id="IPR000674">
    <property type="entry name" value="Ald_Oxase/Xan_DH_a/b"/>
</dbReference>
<keyword evidence="11" id="KW-0274">FAD</keyword>
<evidence type="ECO:0000256" key="7">
    <source>
        <dbReference type="ARBA" id="ARBA00022505"/>
    </source>
</evidence>
<dbReference type="PROSITE" id="PS51085">
    <property type="entry name" value="2FE2S_FER_2"/>
    <property type="match status" value="1"/>
</dbReference>
<dbReference type="SUPFAM" id="SSF56003">
    <property type="entry name" value="Molybdenum cofactor-binding domain"/>
    <property type="match status" value="1"/>
</dbReference>
<dbReference type="InterPro" id="IPR016167">
    <property type="entry name" value="FAD-bd_PCMH_sub1"/>
</dbReference>
<dbReference type="Gene3D" id="3.30.390.50">
    <property type="entry name" value="CO dehydrogenase flavoprotein, C-terminal domain"/>
    <property type="match status" value="1"/>
</dbReference>
<dbReference type="Gene3D" id="3.30.365.10">
    <property type="entry name" value="Aldehyde oxidase/xanthine dehydrogenase, molybdopterin binding domain"/>
    <property type="match status" value="4"/>
</dbReference>
<sequence>MFQNSACVKNLERRKSLSRSEETDNNHVRKFKMFTSHKVKKIQKLSTTRNIHTTLIFYVNGREIEDKSVNPEWTLLYYLRNKLRLCGTKLGCAEGGCGACTVMVSRFDNSAQKIVHLAVNACLMPVCAMHGMAVTTVEGIGSVKTRLHPVQERLAKAHGSQCGFCTPGIIMSMYALLRSIPKPTMENLEIAFQGNLCRCTGYRPIIEGFRTFTEEWEQSQILSNMQNNGMLNNKKSCQMGDACCKKSNALPQCARTCQNKDACCKTNPTSTPDKLFNSTEFTPYDPSQELIFPPKLKVSDELDKQYLVFRGKNVTWYRPNKLDELLALKKTYPTAKIIVGNSEVGVEVKFKHCVYPVLIQPTMVPEMKRIIETRNILKVGASVTLIELEEALKHQISIKPTFQTRIFSQIVAMLHWFAGKQIRNVAAVGGNIMTGSPISDLNPIFMAANVTLTLRSLDRGEREIPMDHTFWVGYRRNVVLPDEILVSIGIPFTKQYQYFVAYKQAKRRDDDIAIVNSAINVSFNPGTIHVQNAFLAYGGMAPTTTLARKTCEIMIGKKWDEQLLDSVFDSLITELPLPGNVPGGMVQYRRALTLSLFFKAFLQITKYLNMDLIGVESLPKELNNAADGFHYKPPMSSQYFQVASKTQERTDLVGRPIIHASAFKQATGEAIYCDDMPKFVGELYLALVISTRAHAKIIKIDASTALALEGVEAFFSAKDVPDDRRWVGPIFHDEELFISEKVTSQGQLIGAIVAVDQATAQKGARMVQIEYEDLRPIIVTIEDAIKEKSFISDTPKRIVKGDPAKEFAEVDHVLEGEVRMGGQEHFYLETHASIAVPHEEDEIEVFCSSQHPSEIQKLVAHVLHVPINRVTARVKRMGGGFGGKESRGMLVALPVALAAHRLQRPVRCMLDRDEDMMISGTRHPFYYKWKIGFNSDGLIKVAQVYIYNNAGYSADLSSSILERALFHFENAYRIPSVDLYGYMCKTNLPSNTAFRGFGGPQGMFVAENMIRQVADFLKMDTVKVSELNLYKEGNLTHYNQQLNHCTIERCWHQCLETSDYTNRAAAVENYNKQNRYKKRGIAVVPTKFGIAFTTAFLNQGGALVHVYTDGSVLVSHGGTEMGQGLHTKMIQVASRVLKVNPEKIHITETATDKVPNTSATAASAGSDLNGMAVMNACTQIVDRLKPIMSANPGGTWEDWINMAYMQRISLSATGFYATPDVGYSFETNSGNPFNYFTYGTACSEVEIDCLTGDHQVLRTDIVMDLGESLNPAIDVGQVEGGFIQGYGLFTLEELIYSPAGILYSRGPGAYKIPGFTDIPVEFNVSLLKGAPNPRAVYSSKAVGEPPLFLASSVFFAIKNAIESARQDANVTGYFRLDSPATAARIRTACVDHLTQKLENLDRNNPWNVPP</sequence>
<evidence type="ECO:0000256" key="6">
    <source>
        <dbReference type="ARBA" id="ARBA00013123"/>
    </source>
</evidence>
<dbReference type="SMART" id="SM01092">
    <property type="entry name" value="CO_deh_flav_C"/>
    <property type="match status" value="1"/>
</dbReference>
<keyword evidence="10" id="KW-0479">Metal-binding</keyword>
<comment type="catalytic activity">
    <reaction evidence="19">
        <text>hypoxanthine + NAD(+) + H2O = xanthine + NADH + H(+)</text>
        <dbReference type="Rhea" id="RHEA:24670"/>
        <dbReference type="ChEBI" id="CHEBI:15377"/>
        <dbReference type="ChEBI" id="CHEBI:15378"/>
        <dbReference type="ChEBI" id="CHEBI:17368"/>
        <dbReference type="ChEBI" id="CHEBI:17712"/>
        <dbReference type="ChEBI" id="CHEBI:57540"/>
        <dbReference type="ChEBI" id="CHEBI:57945"/>
        <dbReference type="EC" id="1.17.1.4"/>
    </reaction>
</comment>
<dbReference type="InterPro" id="IPR012675">
    <property type="entry name" value="Beta-grasp_dom_sf"/>
</dbReference>
<dbReference type="Pfam" id="PF03450">
    <property type="entry name" value="CO_deh_flav_C"/>
    <property type="match status" value="1"/>
</dbReference>
<keyword evidence="16" id="KW-0576">Peroxisome</keyword>
<feature type="domain" description="FAD-binding PCMH-type" evidence="21">
    <location>
        <begin position="309"/>
        <end position="495"/>
    </location>
</feature>
<keyword evidence="8" id="KW-0285">Flavoprotein</keyword>
<dbReference type="NCBIfam" id="TIGR02963">
    <property type="entry name" value="xanthine_xdhA"/>
    <property type="match status" value="1"/>
</dbReference>
<evidence type="ECO:0000256" key="5">
    <source>
        <dbReference type="ARBA" id="ARBA00011738"/>
    </source>
</evidence>
<evidence type="ECO:0000256" key="2">
    <source>
        <dbReference type="ARBA" id="ARBA00001974"/>
    </source>
</evidence>
<dbReference type="Pfam" id="PF02738">
    <property type="entry name" value="MoCoBD_1"/>
    <property type="match status" value="1"/>
</dbReference>
<comment type="cofactor">
    <cofactor evidence="2">
        <name>FAD</name>
        <dbReference type="ChEBI" id="CHEBI:57692"/>
    </cofactor>
</comment>
<dbReference type="PROSITE" id="PS00559">
    <property type="entry name" value="MOLYBDOPTERIN_EUK"/>
    <property type="match status" value="1"/>
</dbReference>
<dbReference type="InterPro" id="IPR001041">
    <property type="entry name" value="2Fe-2S_ferredoxin-type"/>
</dbReference>
<accession>A0ABM3FMM9</accession>
<dbReference type="PANTHER" id="PTHR45444:SF3">
    <property type="entry name" value="XANTHINE DEHYDROGENASE"/>
    <property type="match status" value="1"/>
</dbReference>
<dbReference type="Gene3D" id="3.90.1170.50">
    <property type="entry name" value="Aldehyde oxidase/xanthine dehydrogenase, a/b hammerhead"/>
    <property type="match status" value="1"/>
</dbReference>
<evidence type="ECO:0000256" key="4">
    <source>
        <dbReference type="ARBA" id="ARBA00006849"/>
    </source>
</evidence>
<dbReference type="SUPFAM" id="SSF47741">
    <property type="entry name" value="CO dehydrogenase ISP C-domain like"/>
    <property type="match status" value="1"/>
</dbReference>
<evidence type="ECO:0000256" key="18">
    <source>
        <dbReference type="ARBA" id="ARBA00049017"/>
    </source>
</evidence>